<keyword evidence="2" id="KW-1185">Reference proteome</keyword>
<protein>
    <submittedName>
        <fullName evidence="1">Gp49 family protein</fullName>
    </submittedName>
</protein>
<sequence>MEMQTYIGVKAVEAKPMRLGKFGELLGKQTPLEDDFREGYLVVYPDGYKSWSPKEAFEKAYFGITQADMISVEDVVEFTGAITNSQLDEKTAHVRAEMLNGFVQHETSSCVDPANYDHTVGCDIAYDRIKNNTWKLLGFVLQWARYGLHEQQNNQQVSEAVAHES</sequence>
<accession>A0ABV4JNG4</accession>
<dbReference type="InterPro" id="IPR025915">
    <property type="entry name" value="Phage_gp49_66"/>
</dbReference>
<dbReference type="Pfam" id="PF13876">
    <property type="entry name" value="Phage_gp49_66"/>
    <property type="match status" value="1"/>
</dbReference>
<reference evidence="1 2" key="1">
    <citation type="submission" date="2024-07" db="EMBL/GenBank/DDBJ databases">
        <title>Active virus-host system and metabolic interactions in a Lokiarchaeon culture.</title>
        <authorList>
            <person name="Ponce Toledo R.I."/>
            <person name="Rodrigues Oliveira T."/>
            <person name="Schleper C."/>
        </authorList>
    </citation>
    <scope>NUCLEOTIDE SEQUENCE [LARGE SCALE GENOMIC DNA]</scope>
    <source>
        <strain evidence="1 2">B35</strain>
    </source>
</reference>
<name>A0ABV4JNG4_9BACT</name>
<dbReference type="EMBL" id="JBFSOO010000001">
    <property type="protein sequence ID" value="MEZ6852091.1"/>
    <property type="molecule type" value="Genomic_DNA"/>
</dbReference>
<dbReference type="RefSeq" id="WP_371149762.1">
    <property type="nucleotide sequence ID" value="NZ_JBFSOO010000001.1"/>
</dbReference>
<evidence type="ECO:0000313" key="2">
    <source>
        <dbReference type="Proteomes" id="UP001568358"/>
    </source>
</evidence>
<proteinExistence type="predicted"/>
<gene>
    <name evidence="1" type="ORF">AB2Z07_00860</name>
</gene>
<dbReference type="Proteomes" id="UP001568358">
    <property type="component" value="Unassembled WGS sequence"/>
</dbReference>
<evidence type="ECO:0000313" key="1">
    <source>
        <dbReference type="EMBL" id="MEZ6852091.1"/>
    </source>
</evidence>
<organism evidence="1 2">
    <name type="scientific">Halodesulfovibrio aestuarii</name>
    <dbReference type="NCBI Taxonomy" id="126333"/>
    <lineage>
        <taxon>Bacteria</taxon>
        <taxon>Pseudomonadati</taxon>
        <taxon>Thermodesulfobacteriota</taxon>
        <taxon>Desulfovibrionia</taxon>
        <taxon>Desulfovibrionales</taxon>
        <taxon>Desulfovibrionaceae</taxon>
        <taxon>Halodesulfovibrio</taxon>
    </lineage>
</organism>
<comment type="caution">
    <text evidence="1">The sequence shown here is derived from an EMBL/GenBank/DDBJ whole genome shotgun (WGS) entry which is preliminary data.</text>
</comment>